<comment type="caution">
    <text evidence="1">The sequence shown here is derived from an EMBL/GenBank/DDBJ whole genome shotgun (WGS) entry which is preliminary data.</text>
</comment>
<reference evidence="1" key="1">
    <citation type="submission" date="2021-06" db="EMBL/GenBank/DDBJ databases">
        <title>Comparative genomics, transcriptomics and evolutionary studies reveal genomic signatures of adaptation to plant cell wall in hemibiotrophic fungi.</title>
        <authorList>
            <consortium name="DOE Joint Genome Institute"/>
            <person name="Baroncelli R."/>
            <person name="Diaz J.F."/>
            <person name="Benocci T."/>
            <person name="Peng M."/>
            <person name="Battaglia E."/>
            <person name="Haridas S."/>
            <person name="Andreopoulos W."/>
            <person name="Labutti K."/>
            <person name="Pangilinan J."/>
            <person name="Floch G.L."/>
            <person name="Makela M.R."/>
            <person name="Henrissat B."/>
            <person name="Grigoriev I.V."/>
            <person name="Crouch J.A."/>
            <person name="De Vries R.P."/>
            <person name="Sukno S.A."/>
            <person name="Thon M.R."/>
        </authorList>
    </citation>
    <scope>NUCLEOTIDE SEQUENCE</scope>
    <source>
        <strain evidence="1">MAFF235873</strain>
    </source>
</reference>
<accession>A0AAD9H8T0</accession>
<evidence type="ECO:0000313" key="1">
    <source>
        <dbReference type="EMBL" id="KAK2023467.1"/>
    </source>
</evidence>
<protein>
    <submittedName>
        <fullName evidence="1">Uncharacterized protein</fullName>
    </submittedName>
</protein>
<gene>
    <name evidence="1" type="ORF">LX32DRAFT_142317</name>
</gene>
<keyword evidence="2" id="KW-1185">Reference proteome</keyword>
<evidence type="ECO:0000313" key="2">
    <source>
        <dbReference type="Proteomes" id="UP001232148"/>
    </source>
</evidence>
<dbReference type="EMBL" id="MU842998">
    <property type="protein sequence ID" value="KAK2023467.1"/>
    <property type="molecule type" value="Genomic_DNA"/>
</dbReference>
<name>A0AAD9H8T0_9PEZI</name>
<dbReference type="Proteomes" id="UP001232148">
    <property type="component" value="Unassembled WGS sequence"/>
</dbReference>
<organism evidence="1 2">
    <name type="scientific">Colletotrichum zoysiae</name>
    <dbReference type="NCBI Taxonomy" id="1216348"/>
    <lineage>
        <taxon>Eukaryota</taxon>
        <taxon>Fungi</taxon>
        <taxon>Dikarya</taxon>
        <taxon>Ascomycota</taxon>
        <taxon>Pezizomycotina</taxon>
        <taxon>Sordariomycetes</taxon>
        <taxon>Hypocreomycetidae</taxon>
        <taxon>Glomerellales</taxon>
        <taxon>Glomerellaceae</taxon>
        <taxon>Colletotrichum</taxon>
        <taxon>Colletotrichum graminicola species complex</taxon>
    </lineage>
</organism>
<dbReference type="AlphaFoldDB" id="A0AAD9H8T0"/>
<sequence>MSSFGLSCCCSTPGGRETRSLAYLSLSLAHGVIHFRAAALCALFPMETMRAFYYASSPLCPGRARFFLWPAVAILESKRGVKRGNGFMILSNMKCIKNTYPGGSPKFFDVHDDCICVGEGSETLTIRIFQGYCSLGDHVGTILTPVALGIPRRQTTCPFRFCQTLVPYPILLTRSR</sequence>
<proteinExistence type="predicted"/>